<evidence type="ECO:0000313" key="3">
    <source>
        <dbReference type="EMBL" id="MBB1088169.1"/>
    </source>
</evidence>
<keyword evidence="1" id="KW-0732">Signal</keyword>
<dbReference type="Proteomes" id="UP000552587">
    <property type="component" value="Unassembled WGS sequence"/>
</dbReference>
<comment type="caution">
    <text evidence="3">The sequence shown here is derived from an EMBL/GenBank/DDBJ whole genome shotgun (WGS) entry which is preliminary data.</text>
</comment>
<feature type="chain" id="PRO_5031523188" evidence="1">
    <location>
        <begin position="27"/>
        <end position="163"/>
    </location>
</feature>
<protein>
    <submittedName>
        <fullName evidence="3">DUF4426 domain-containing protein</fullName>
    </submittedName>
</protein>
<dbReference type="InterPro" id="IPR025218">
    <property type="entry name" value="DUF4426"/>
</dbReference>
<dbReference type="EMBL" id="JACHTE010000004">
    <property type="protein sequence ID" value="MBB1088169.1"/>
    <property type="molecule type" value="Genomic_DNA"/>
</dbReference>
<dbReference type="Pfam" id="PF14467">
    <property type="entry name" value="DUF4426"/>
    <property type="match status" value="1"/>
</dbReference>
<gene>
    <name evidence="3" type="ORF">H4F99_06655</name>
</gene>
<reference evidence="3 4" key="1">
    <citation type="submission" date="2020-07" db="EMBL/GenBank/DDBJ databases">
        <authorList>
            <person name="Xu S."/>
            <person name="Li A."/>
        </authorList>
    </citation>
    <scope>NUCLEOTIDE SEQUENCE [LARGE SCALE GENOMIC DNA]</scope>
    <source>
        <strain evidence="3 4">SG-8</strain>
    </source>
</reference>
<evidence type="ECO:0000259" key="2">
    <source>
        <dbReference type="Pfam" id="PF14467"/>
    </source>
</evidence>
<evidence type="ECO:0000313" key="4">
    <source>
        <dbReference type="Proteomes" id="UP000552587"/>
    </source>
</evidence>
<feature type="domain" description="DUF4426" evidence="2">
    <location>
        <begin position="47"/>
        <end position="163"/>
    </location>
</feature>
<dbReference type="PROSITE" id="PS51257">
    <property type="entry name" value="PROKAR_LIPOPROTEIN"/>
    <property type="match status" value="1"/>
</dbReference>
<dbReference type="Gene3D" id="2.60.40.3340">
    <property type="entry name" value="Domain of unknown function DUF4426"/>
    <property type="match status" value="1"/>
</dbReference>
<proteinExistence type="predicted"/>
<evidence type="ECO:0000256" key="1">
    <source>
        <dbReference type="SAM" id="SignalP"/>
    </source>
</evidence>
<dbReference type="RefSeq" id="WP_182668947.1">
    <property type="nucleotide sequence ID" value="NZ_JACHTE010000004.1"/>
</dbReference>
<keyword evidence="4" id="KW-1185">Reference proteome</keyword>
<feature type="signal peptide" evidence="1">
    <location>
        <begin position="1"/>
        <end position="26"/>
    </location>
</feature>
<accession>A0A7W3YDW5</accession>
<dbReference type="AlphaFoldDB" id="A0A7W3YDW5"/>
<organism evidence="3 4">
    <name type="scientific">Marilutibacter penaei</name>
    <dbReference type="NCBI Taxonomy" id="2759900"/>
    <lineage>
        <taxon>Bacteria</taxon>
        <taxon>Pseudomonadati</taxon>
        <taxon>Pseudomonadota</taxon>
        <taxon>Gammaproteobacteria</taxon>
        <taxon>Lysobacterales</taxon>
        <taxon>Lysobacteraceae</taxon>
        <taxon>Marilutibacter</taxon>
    </lineage>
</organism>
<name>A0A7W3YDW5_9GAMM</name>
<sequence length="163" mass="17359">MRLSRIPRAVPLLAGLLLAACGGGQAPPPGVEAQAPMQEDAVAHIGDDVRVRASVLPTARLNAAVAAQYGVTPSPGTVLVLVGVRQGPETDEAALPATLDAHAFDLRGVRQDLPLRPVSSGNLLDYVGVVWITPPDSLRFDIDVRLDDGRRTRLRFSRDVFPE</sequence>